<keyword evidence="1" id="KW-0732">Signal</keyword>
<accession>A0A245ZVD6</accession>
<proteinExistence type="predicted"/>
<dbReference type="AlphaFoldDB" id="A0A245ZVD6"/>
<organism evidence="2 3">
    <name type="scientific">Sphingomonas dokdonensis</name>
    <dbReference type="NCBI Taxonomy" id="344880"/>
    <lineage>
        <taxon>Bacteria</taxon>
        <taxon>Pseudomonadati</taxon>
        <taxon>Pseudomonadota</taxon>
        <taxon>Alphaproteobacteria</taxon>
        <taxon>Sphingomonadales</taxon>
        <taxon>Sphingomonadaceae</taxon>
        <taxon>Sphingomonas</taxon>
    </lineage>
</organism>
<dbReference type="InterPro" id="IPR043749">
    <property type="entry name" value="DUF5694"/>
</dbReference>
<name>A0A245ZVD6_9SPHN</name>
<evidence type="ECO:0008006" key="4">
    <source>
        <dbReference type="Google" id="ProtNLM"/>
    </source>
</evidence>
<feature type="chain" id="PRO_5013100195" description="Haem-binding uptake Tiki superfamily ChaN domain-containing protein" evidence="1">
    <location>
        <begin position="22"/>
        <end position="285"/>
    </location>
</feature>
<gene>
    <name evidence="2" type="ORF">SPDO_05990</name>
</gene>
<dbReference type="OrthoDB" id="69432at2"/>
<evidence type="ECO:0000313" key="2">
    <source>
        <dbReference type="EMBL" id="OWK33714.1"/>
    </source>
</evidence>
<dbReference type="Proteomes" id="UP000197290">
    <property type="component" value="Unassembled WGS sequence"/>
</dbReference>
<dbReference type="Pfam" id="PF18950">
    <property type="entry name" value="DUF5694"/>
    <property type="match status" value="1"/>
</dbReference>
<reference evidence="2 3" key="1">
    <citation type="submission" date="2017-03" db="EMBL/GenBank/DDBJ databases">
        <title>Genome sequence of Sphingomonas dokdonensis DSM 21029.</title>
        <authorList>
            <person name="Poehlein A."/>
            <person name="Wuebbeler J.H."/>
            <person name="Steinbuechel A."/>
            <person name="Daniel R."/>
        </authorList>
    </citation>
    <scope>NUCLEOTIDE SEQUENCE [LARGE SCALE GENOMIC DNA]</scope>
    <source>
        <strain evidence="2 3">DSM 21029</strain>
    </source>
</reference>
<evidence type="ECO:0000313" key="3">
    <source>
        <dbReference type="Proteomes" id="UP000197290"/>
    </source>
</evidence>
<dbReference type="EMBL" id="NBBI01000001">
    <property type="protein sequence ID" value="OWK33714.1"/>
    <property type="molecule type" value="Genomic_DNA"/>
</dbReference>
<comment type="caution">
    <text evidence="2">The sequence shown here is derived from an EMBL/GenBank/DDBJ whole genome shotgun (WGS) entry which is preliminary data.</text>
</comment>
<feature type="signal peptide" evidence="1">
    <location>
        <begin position="1"/>
        <end position="21"/>
    </location>
</feature>
<keyword evidence="3" id="KW-1185">Reference proteome</keyword>
<protein>
    <recommendedName>
        <fullName evidence="4">Haem-binding uptake Tiki superfamily ChaN domain-containing protein</fullName>
    </recommendedName>
</protein>
<evidence type="ECO:0000256" key="1">
    <source>
        <dbReference type="SAM" id="SignalP"/>
    </source>
</evidence>
<sequence>MRRIITWLSLVFASIGTTAHAQTPPATPPVEVMVLGTYHFHNPGLDQHNIDAESVLTPQRQQELEDLVATLATFRPTHVMVEMEAPAPDYQVPAFTQFTRRDLRQDPNEIVQIGFRLADRIGLAAVQGIDVQAKEGEEDYFPMDRVRAAAAASGQSAILDTGDADVAAWAKRFSASQRHRSIADLLMEMNGPDFPGGQQMYDRLIPIATGEDLAGAHLNARWYARNIRIFAKLAQITRPGDRVVVVYGAGHAAWLRHFARSMHGYSDVDVTPYLAKARDAHHAAP</sequence>
<dbReference type="RefSeq" id="WP_088365921.1">
    <property type="nucleotide sequence ID" value="NZ_NBBI01000001.1"/>
</dbReference>